<dbReference type="EMBL" id="SDRB02010605">
    <property type="protein sequence ID" value="THG05477.1"/>
    <property type="molecule type" value="Genomic_DNA"/>
</dbReference>
<dbReference type="PROSITE" id="PS50222">
    <property type="entry name" value="EF_HAND_2"/>
    <property type="match status" value="3"/>
</dbReference>
<reference evidence="6 7" key="1">
    <citation type="journal article" date="2018" name="Proc. Natl. Acad. Sci. U.S.A.">
        <title>Draft genome sequence of Camellia sinensis var. sinensis provides insights into the evolution of the tea genome and tea quality.</title>
        <authorList>
            <person name="Wei C."/>
            <person name="Yang H."/>
            <person name="Wang S."/>
            <person name="Zhao J."/>
            <person name="Liu C."/>
            <person name="Gao L."/>
            <person name="Xia E."/>
            <person name="Lu Y."/>
            <person name="Tai Y."/>
            <person name="She G."/>
            <person name="Sun J."/>
            <person name="Cao H."/>
            <person name="Tong W."/>
            <person name="Gao Q."/>
            <person name="Li Y."/>
            <person name="Deng W."/>
            <person name="Jiang X."/>
            <person name="Wang W."/>
            <person name="Chen Q."/>
            <person name="Zhang S."/>
            <person name="Li H."/>
            <person name="Wu J."/>
            <person name="Wang P."/>
            <person name="Li P."/>
            <person name="Shi C."/>
            <person name="Zheng F."/>
            <person name="Jian J."/>
            <person name="Huang B."/>
            <person name="Shan D."/>
            <person name="Shi M."/>
            <person name="Fang C."/>
            <person name="Yue Y."/>
            <person name="Li F."/>
            <person name="Li D."/>
            <person name="Wei S."/>
            <person name="Han B."/>
            <person name="Jiang C."/>
            <person name="Yin Y."/>
            <person name="Xia T."/>
            <person name="Zhang Z."/>
            <person name="Bennetzen J.L."/>
            <person name="Zhao S."/>
            <person name="Wan X."/>
        </authorList>
    </citation>
    <scope>NUCLEOTIDE SEQUENCE [LARGE SCALE GENOMIC DNA]</scope>
    <source>
        <strain evidence="7">cv. Shuchazao</strain>
        <tissue evidence="6">Leaf</tissue>
    </source>
</reference>
<evidence type="ECO:0000256" key="4">
    <source>
        <dbReference type="SAM" id="MobiDB-lite"/>
    </source>
</evidence>
<dbReference type="CDD" id="cd00051">
    <property type="entry name" value="EFh"/>
    <property type="match status" value="2"/>
</dbReference>
<dbReference type="PANTHER" id="PTHR10891">
    <property type="entry name" value="EF-HAND CALCIUM-BINDING DOMAIN CONTAINING PROTEIN"/>
    <property type="match status" value="1"/>
</dbReference>
<sequence length="344" mass="38864">MKLVTNINPKRLFRSKKSRSVSRSDPLSFSYGSSSSESSTSGSLHHRKSEPEKETPTSVLPSKSSEISCDWSEICFEFVQTFKMIDKDGDGKITSKELEALLSRVGLVGAEPPTEEELKLMLSDVDKDGDGCISLEEFGAISSAFESPACDSELREAFDFFDSDHDGRITAEELHAVFAAIGDEQCTLEDCRRMISGVDKNRDGDGRNRQTHRSRLRERSLSHRLRSDSLLKLGFEISFTAAVTAESEADLRVHDESRSELLHEEFQDRLEKHIFVFVEDNLYEDINAPKRLDFYDPHQSVDDEVWFHRPDIKPIASEAERESFGPTPTMTAMEEAELAMPRIL</sequence>
<accession>A0A4V3WLN4</accession>
<keyword evidence="3" id="KW-0106">Calcium</keyword>
<feature type="domain" description="EF-hand" evidence="5">
    <location>
        <begin position="149"/>
        <end position="184"/>
    </location>
</feature>
<dbReference type="SMART" id="SM00054">
    <property type="entry name" value="EFh"/>
    <property type="match status" value="3"/>
</dbReference>
<dbReference type="GO" id="GO:0005509">
    <property type="term" value="F:calcium ion binding"/>
    <property type="evidence" value="ECO:0007669"/>
    <property type="project" value="InterPro"/>
</dbReference>
<evidence type="ECO:0000313" key="6">
    <source>
        <dbReference type="EMBL" id="THG05477.1"/>
    </source>
</evidence>
<dbReference type="Proteomes" id="UP000306102">
    <property type="component" value="Unassembled WGS sequence"/>
</dbReference>
<evidence type="ECO:0000259" key="5">
    <source>
        <dbReference type="PROSITE" id="PS50222"/>
    </source>
</evidence>
<dbReference type="STRING" id="542762.A0A4V3WLN4"/>
<keyword evidence="2" id="KW-0677">Repeat</keyword>
<dbReference type="AlphaFoldDB" id="A0A4V3WLN4"/>
<gene>
    <name evidence="6" type="ORF">TEA_026012</name>
</gene>
<evidence type="ECO:0000313" key="7">
    <source>
        <dbReference type="Proteomes" id="UP000306102"/>
    </source>
</evidence>
<protein>
    <recommendedName>
        <fullName evidence="5">EF-hand domain-containing protein</fullName>
    </recommendedName>
</protein>
<feature type="domain" description="EF-hand" evidence="5">
    <location>
        <begin position="113"/>
        <end position="148"/>
    </location>
</feature>
<dbReference type="FunFam" id="1.10.238.10:FF:000001">
    <property type="entry name" value="Calmodulin 1"/>
    <property type="match status" value="1"/>
</dbReference>
<feature type="domain" description="EF-hand" evidence="5">
    <location>
        <begin position="73"/>
        <end position="108"/>
    </location>
</feature>
<dbReference type="InterPro" id="IPR011992">
    <property type="entry name" value="EF-hand-dom_pair"/>
</dbReference>
<dbReference type="SUPFAM" id="SSF47473">
    <property type="entry name" value="EF-hand"/>
    <property type="match status" value="1"/>
</dbReference>
<dbReference type="InterPro" id="IPR039647">
    <property type="entry name" value="EF_hand_pair_protein_CML-like"/>
</dbReference>
<dbReference type="Gene3D" id="1.10.238.10">
    <property type="entry name" value="EF-hand"/>
    <property type="match status" value="2"/>
</dbReference>
<name>A0A4V3WLN4_CAMSN</name>
<dbReference type="InterPro" id="IPR018247">
    <property type="entry name" value="EF_Hand_1_Ca_BS"/>
</dbReference>
<keyword evidence="7" id="KW-1185">Reference proteome</keyword>
<evidence type="ECO:0000256" key="3">
    <source>
        <dbReference type="ARBA" id="ARBA00022837"/>
    </source>
</evidence>
<comment type="caution">
    <text evidence="6">The sequence shown here is derived from an EMBL/GenBank/DDBJ whole genome shotgun (WGS) entry which is preliminary data.</text>
</comment>
<keyword evidence="1" id="KW-0479">Metal-binding</keyword>
<feature type="region of interest" description="Disordered" evidence="4">
    <location>
        <begin position="15"/>
        <end position="63"/>
    </location>
</feature>
<organism evidence="6 7">
    <name type="scientific">Camellia sinensis var. sinensis</name>
    <name type="common">China tea</name>
    <dbReference type="NCBI Taxonomy" id="542762"/>
    <lineage>
        <taxon>Eukaryota</taxon>
        <taxon>Viridiplantae</taxon>
        <taxon>Streptophyta</taxon>
        <taxon>Embryophyta</taxon>
        <taxon>Tracheophyta</taxon>
        <taxon>Spermatophyta</taxon>
        <taxon>Magnoliopsida</taxon>
        <taxon>eudicotyledons</taxon>
        <taxon>Gunneridae</taxon>
        <taxon>Pentapetalae</taxon>
        <taxon>asterids</taxon>
        <taxon>Ericales</taxon>
        <taxon>Theaceae</taxon>
        <taxon>Camellia</taxon>
    </lineage>
</organism>
<dbReference type="PROSITE" id="PS00018">
    <property type="entry name" value="EF_HAND_1"/>
    <property type="match status" value="3"/>
</dbReference>
<evidence type="ECO:0000256" key="1">
    <source>
        <dbReference type="ARBA" id="ARBA00022723"/>
    </source>
</evidence>
<feature type="compositionally biased region" description="Low complexity" evidence="4">
    <location>
        <begin position="21"/>
        <end position="43"/>
    </location>
</feature>
<dbReference type="InterPro" id="IPR002048">
    <property type="entry name" value="EF_hand_dom"/>
</dbReference>
<proteinExistence type="predicted"/>
<evidence type="ECO:0000256" key="2">
    <source>
        <dbReference type="ARBA" id="ARBA00022737"/>
    </source>
</evidence>
<dbReference type="Pfam" id="PF13499">
    <property type="entry name" value="EF-hand_7"/>
    <property type="match status" value="2"/>
</dbReference>